<evidence type="ECO:0000259" key="2">
    <source>
        <dbReference type="PROSITE" id="PS50853"/>
    </source>
</evidence>
<dbReference type="SUPFAM" id="SSF48726">
    <property type="entry name" value="Immunoglobulin"/>
    <property type="match status" value="1"/>
</dbReference>
<feature type="domain" description="Ig-like" evidence="1">
    <location>
        <begin position="1"/>
        <end position="77"/>
    </location>
</feature>
<dbReference type="PANTHER" id="PTHR23278">
    <property type="entry name" value="SIDESTEP PROTEIN"/>
    <property type="match status" value="1"/>
</dbReference>
<dbReference type="InterPro" id="IPR007110">
    <property type="entry name" value="Ig-like_dom"/>
</dbReference>
<evidence type="ECO:0000313" key="4">
    <source>
        <dbReference type="Proteomes" id="UP001292094"/>
    </source>
</evidence>
<dbReference type="CDD" id="cd00063">
    <property type="entry name" value="FN3"/>
    <property type="match status" value="1"/>
</dbReference>
<dbReference type="InterPro" id="IPR036116">
    <property type="entry name" value="FN3_sf"/>
</dbReference>
<gene>
    <name evidence="3" type="ORF">Pmani_030867</name>
</gene>
<dbReference type="PROSITE" id="PS50835">
    <property type="entry name" value="IG_LIKE"/>
    <property type="match status" value="1"/>
</dbReference>
<dbReference type="PANTHER" id="PTHR23278:SF19">
    <property type="entry name" value="OBSCURIN"/>
    <property type="match status" value="1"/>
</dbReference>
<dbReference type="SMART" id="SM00060">
    <property type="entry name" value="FN3"/>
    <property type="match status" value="1"/>
</dbReference>
<evidence type="ECO:0000259" key="1">
    <source>
        <dbReference type="PROSITE" id="PS50835"/>
    </source>
</evidence>
<proteinExistence type="predicted"/>
<dbReference type="SUPFAM" id="SSF49265">
    <property type="entry name" value="Fibronectin type III"/>
    <property type="match status" value="1"/>
</dbReference>
<keyword evidence="4" id="KW-1185">Reference proteome</keyword>
<comment type="caution">
    <text evidence="3">The sequence shown here is derived from an EMBL/GenBank/DDBJ whole genome shotgun (WGS) entry which is preliminary data.</text>
</comment>
<reference evidence="3" key="1">
    <citation type="submission" date="2023-11" db="EMBL/GenBank/DDBJ databases">
        <title>Genome assemblies of two species of porcelain crab, Petrolisthes cinctipes and Petrolisthes manimaculis (Anomura: Porcellanidae).</title>
        <authorList>
            <person name="Angst P."/>
        </authorList>
    </citation>
    <scope>NUCLEOTIDE SEQUENCE</scope>
    <source>
        <strain evidence="3">PB745_02</strain>
        <tissue evidence="3">Gill</tissue>
    </source>
</reference>
<name>A0AAE1NWI7_9EUCA</name>
<protein>
    <submittedName>
        <fullName evidence="3">Uncharacterized protein</fullName>
    </submittedName>
</protein>
<evidence type="ECO:0000313" key="3">
    <source>
        <dbReference type="EMBL" id="KAK4296652.1"/>
    </source>
</evidence>
<dbReference type="PROSITE" id="PS50853">
    <property type="entry name" value="FN3"/>
    <property type="match status" value="1"/>
</dbReference>
<dbReference type="InterPro" id="IPR036179">
    <property type="entry name" value="Ig-like_dom_sf"/>
</dbReference>
<feature type="domain" description="Fibronectin type-III" evidence="2">
    <location>
        <begin position="94"/>
        <end position="187"/>
    </location>
</feature>
<dbReference type="Pfam" id="PF00041">
    <property type="entry name" value="fn3"/>
    <property type="match status" value="1"/>
</dbReference>
<feature type="non-terminal residue" evidence="3">
    <location>
        <position position="1"/>
    </location>
</feature>
<dbReference type="AlphaFoldDB" id="A0AAE1NWI7"/>
<organism evidence="3 4">
    <name type="scientific">Petrolisthes manimaculis</name>
    <dbReference type="NCBI Taxonomy" id="1843537"/>
    <lineage>
        <taxon>Eukaryota</taxon>
        <taxon>Metazoa</taxon>
        <taxon>Ecdysozoa</taxon>
        <taxon>Arthropoda</taxon>
        <taxon>Crustacea</taxon>
        <taxon>Multicrustacea</taxon>
        <taxon>Malacostraca</taxon>
        <taxon>Eumalacostraca</taxon>
        <taxon>Eucarida</taxon>
        <taxon>Decapoda</taxon>
        <taxon>Pleocyemata</taxon>
        <taxon>Anomura</taxon>
        <taxon>Galatheoidea</taxon>
        <taxon>Porcellanidae</taxon>
        <taxon>Petrolisthes</taxon>
    </lineage>
</organism>
<sequence length="191" mass="21050">MEPVTVLAVGRGERVNISCRVTSNPPRATFHWRLNGSERTYTSESEPLPWGHLASHFTFVGASDKDYGMLHCWANNSVGFQDQPCVFQIMPAGPPSSPEHCKIINNTAENIEVLCRAGFHGGMRQLFLAEVYDEAGSLHLNQSSQEEPQFSVESLLPGTTYTIKVSAYNDKGRSQPVVLTAATLKVAEQRV</sequence>
<dbReference type="Gene3D" id="2.60.40.10">
    <property type="entry name" value="Immunoglobulins"/>
    <property type="match status" value="2"/>
</dbReference>
<dbReference type="Pfam" id="PF13927">
    <property type="entry name" value="Ig_3"/>
    <property type="match status" value="1"/>
</dbReference>
<dbReference type="EMBL" id="JAWZYT010003807">
    <property type="protein sequence ID" value="KAK4296652.1"/>
    <property type="molecule type" value="Genomic_DNA"/>
</dbReference>
<dbReference type="InterPro" id="IPR003961">
    <property type="entry name" value="FN3_dom"/>
</dbReference>
<dbReference type="Proteomes" id="UP001292094">
    <property type="component" value="Unassembled WGS sequence"/>
</dbReference>
<accession>A0AAE1NWI7</accession>
<dbReference type="InterPro" id="IPR013783">
    <property type="entry name" value="Ig-like_fold"/>
</dbReference>